<comment type="subcellular location">
    <subcellularLocation>
        <location evidence="1">Nucleus</location>
    </subcellularLocation>
</comment>
<keyword evidence="2" id="KW-0539">Nucleus</keyword>
<evidence type="ECO:0000313" key="5">
    <source>
        <dbReference type="EMBL" id="KAF5712390.1"/>
    </source>
</evidence>
<dbReference type="PANTHER" id="PTHR37534:SF7">
    <property type="entry name" value="TRANSCRIPTIONAL ACTIVATOR PROTEIN UGA3"/>
    <property type="match status" value="1"/>
</dbReference>
<evidence type="ECO:0000313" key="6">
    <source>
        <dbReference type="Proteomes" id="UP000544331"/>
    </source>
</evidence>
<protein>
    <submittedName>
        <fullName evidence="5">Fungal Zn binuclear cluster domain-containing protein</fullName>
    </submittedName>
</protein>
<dbReference type="CDD" id="cd00067">
    <property type="entry name" value="GAL4"/>
    <property type="match status" value="1"/>
</dbReference>
<dbReference type="AlphaFoldDB" id="A0A8H5YJE0"/>
<dbReference type="InterPro" id="IPR001138">
    <property type="entry name" value="Zn2Cys6_DnaBD"/>
</dbReference>
<dbReference type="EMBL" id="JAAOAN010000281">
    <property type="protein sequence ID" value="KAF5712390.1"/>
    <property type="molecule type" value="Genomic_DNA"/>
</dbReference>
<gene>
    <name evidence="5" type="ORF">FMUND_8484</name>
</gene>
<dbReference type="SUPFAM" id="SSF57701">
    <property type="entry name" value="Zn2/Cys6 DNA-binding domain"/>
    <property type="match status" value="1"/>
</dbReference>
<feature type="domain" description="Zn(2)-C6 fungal-type" evidence="4">
    <location>
        <begin position="10"/>
        <end position="38"/>
    </location>
</feature>
<feature type="compositionally biased region" description="Basic and acidic residues" evidence="3">
    <location>
        <begin position="112"/>
        <end position="126"/>
    </location>
</feature>
<dbReference type="InterPro" id="IPR021858">
    <property type="entry name" value="Fun_TF"/>
</dbReference>
<evidence type="ECO:0000256" key="1">
    <source>
        <dbReference type="ARBA" id="ARBA00004123"/>
    </source>
</evidence>
<dbReference type="GO" id="GO:0000976">
    <property type="term" value="F:transcription cis-regulatory region binding"/>
    <property type="evidence" value="ECO:0007669"/>
    <property type="project" value="TreeGrafter"/>
</dbReference>
<accession>A0A8H5YJE0</accession>
<dbReference type="OrthoDB" id="3477330at2759"/>
<keyword evidence="6" id="KW-1185">Reference proteome</keyword>
<dbReference type="PANTHER" id="PTHR37534">
    <property type="entry name" value="TRANSCRIPTIONAL ACTIVATOR PROTEIN UGA3"/>
    <property type="match status" value="1"/>
</dbReference>
<organism evidence="5 6">
    <name type="scientific">Fusarium mundagurra</name>
    <dbReference type="NCBI Taxonomy" id="1567541"/>
    <lineage>
        <taxon>Eukaryota</taxon>
        <taxon>Fungi</taxon>
        <taxon>Dikarya</taxon>
        <taxon>Ascomycota</taxon>
        <taxon>Pezizomycotina</taxon>
        <taxon>Sordariomycetes</taxon>
        <taxon>Hypocreomycetidae</taxon>
        <taxon>Hypocreales</taxon>
        <taxon>Nectriaceae</taxon>
        <taxon>Fusarium</taxon>
        <taxon>Fusarium fujikuroi species complex</taxon>
    </lineage>
</organism>
<evidence type="ECO:0000256" key="3">
    <source>
        <dbReference type="SAM" id="MobiDB-lite"/>
    </source>
</evidence>
<sequence>MRKKSKTFTGCWTCRARRVKCDEAQPICNRCTKAGRICEGYGVRLTWQGNGGETPFRVLIDLDTEGAEIPPDDLDDMINKCCYTEASHETQTFGPFSVFRVGKSADFEASEPRYFDTKESQEDQRLVGETSTDNSYTPSSSDWLIGTSQHSLPESRNDATSDVTIFDISAYQTTSSNEDYVDENNDLVLDELFSAEGFFGPRSFDLESQAPLWAELEIHAFDMESDFTSAAAMSLEGYPSAHQFQFNNTPFSSVQEVPPPQASLNPISMSRQQTELIHHWLVHMCRNMVPIDTLDNPYRVIYLRLASEGVSGTSKSHIAVLHGVCAAAAHNLNTLRHDKENTQSAWNAQIALQNLQESISHPKGMDYTSILAAIAMCIMQDTMTGHPVSWRGHIQAALRIIVQGKLYQGLDPGSDLHVVVLQCLCLIVLGDVDTQYDLVDMVSQLPTTEDYVSKHHSVTKDVVGIISQINTLSKQDVTRDLALIDQLELQIYLKVGPSTQHNQFRSEKINFISQHYASVWHYATIIHFQRRIRHKPPEQLKDIVSEALAHLEAAEDVATDLDGCIVLWPCLVITTECYDEEHKMRALNWFKRKDRHGFANVSLASTVCREYWEWRDRNPTSALTTSWQDFVARTQYDVVPV</sequence>
<name>A0A8H5YJE0_9HYPO</name>
<comment type="caution">
    <text evidence="5">The sequence shown here is derived from an EMBL/GenBank/DDBJ whole genome shotgun (WGS) entry which is preliminary data.</text>
</comment>
<evidence type="ECO:0000259" key="4">
    <source>
        <dbReference type="PROSITE" id="PS50048"/>
    </source>
</evidence>
<dbReference type="Pfam" id="PF00172">
    <property type="entry name" value="Zn_clus"/>
    <property type="match status" value="1"/>
</dbReference>
<dbReference type="Gene3D" id="4.10.240.10">
    <property type="entry name" value="Zn(2)-C6 fungal-type DNA-binding domain"/>
    <property type="match status" value="1"/>
</dbReference>
<dbReference type="GO" id="GO:0005634">
    <property type="term" value="C:nucleus"/>
    <property type="evidence" value="ECO:0007669"/>
    <property type="project" value="UniProtKB-SubCell"/>
</dbReference>
<dbReference type="GO" id="GO:0045944">
    <property type="term" value="P:positive regulation of transcription by RNA polymerase II"/>
    <property type="evidence" value="ECO:0007669"/>
    <property type="project" value="TreeGrafter"/>
</dbReference>
<dbReference type="InterPro" id="IPR036864">
    <property type="entry name" value="Zn2-C6_fun-type_DNA-bd_sf"/>
</dbReference>
<dbReference type="PROSITE" id="PS50048">
    <property type="entry name" value="ZN2_CY6_FUNGAL_2"/>
    <property type="match status" value="1"/>
</dbReference>
<dbReference type="GO" id="GO:0000981">
    <property type="term" value="F:DNA-binding transcription factor activity, RNA polymerase II-specific"/>
    <property type="evidence" value="ECO:0007669"/>
    <property type="project" value="InterPro"/>
</dbReference>
<dbReference type="Pfam" id="PF11951">
    <property type="entry name" value="Fungal_trans_2"/>
    <property type="match status" value="1"/>
</dbReference>
<dbReference type="PROSITE" id="PS00463">
    <property type="entry name" value="ZN2_CY6_FUNGAL_1"/>
    <property type="match status" value="1"/>
</dbReference>
<proteinExistence type="predicted"/>
<feature type="compositionally biased region" description="Polar residues" evidence="3">
    <location>
        <begin position="129"/>
        <end position="152"/>
    </location>
</feature>
<evidence type="ECO:0000256" key="2">
    <source>
        <dbReference type="ARBA" id="ARBA00023242"/>
    </source>
</evidence>
<feature type="region of interest" description="Disordered" evidence="3">
    <location>
        <begin position="112"/>
        <end position="158"/>
    </location>
</feature>
<dbReference type="GO" id="GO:0008270">
    <property type="term" value="F:zinc ion binding"/>
    <property type="evidence" value="ECO:0007669"/>
    <property type="project" value="InterPro"/>
</dbReference>
<dbReference type="Proteomes" id="UP000544331">
    <property type="component" value="Unassembled WGS sequence"/>
</dbReference>
<dbReference type="SMART" id="SM00066">
    <property type="entry name" value="GAL4"/>
    <property type="match status" value="1"/>
</dbReference>
<reference evidence="5 6" key="1">
    <citation type="submission" date="2020-05" db="EMBL/GenBank/DDBJ databases">
        <title>Identification and distribution of gene clusters putatively required for synthesis of sphingolipid metabolism inhibitors in phylogenetically diverse species of the filamentous fungus Fusarium.</title>
        <authorList>
            <person name="Kim H.-S."/>
            <person name="Busman M."/>
            <person name="Brown D.W."/>
            <person name="Divon H."/>
            <person name="Uhlig S."/>
            <person name="Proctor R.H."/>
        </authorList>
    </citation>
    <scope>NUCLEOTIDE SEQUENCE [LARGE SCALE GENOMIC DNA]</scope>
    <source>
        <strain evidence="5 6">NRRL 66235</strain>
    </source>
</reference>